<evidence type="ECO:0000256" key="3">
    <source>
        <dbReference type="ARBA" id="ARBA00022692"/>
    </source>
</evidence>
<evidence type="ECO:0000256" key="5">
    <source>
        <dbReference type="ARBA" id="ARBA00023136"/>
    </source>
</evidence>
<organism evidence="8 9">
    <name type="scientific">Tsuneonella deserti</name>
    <dbReference type="NCBI Taxonomy" id="2035528"/>
    <lineage>
        <taxon>Bacteria</taxon>
        <taxon>Pseudomonadati</taxon>
        <taxon>Pseudomonadota</taxon>
        <taxon>Alphaproteobacteria</taxon>
        <taxon>Sphingomonadales</taxon>
        <taxon>Erythrobacteraceae</taxon>
        <taxon>Tsuneonella</taxon>
    </lineage>
</organism>
<keyword evidence="3 6" id="KW-0812">Transmembrane</keyword>
<dbReference type="RefSeq" id="WP_268237100.1">
    <property type="nucleotide sequence ID" value="NZ_BMKL01000001.1"/>
</dbReference>
<protein>
    <recommendedName>
        <fullName evidence="7">ComEC/Rec2-related protein domain-containing protein</fullName>
    </recommendedName>
</protein>
<feature type="transmembrane region" description="Helical" evidence="6">
    <location>
        <begin position="117"/>
        <end position="135"/>
    </location>
</feature>
<name>A0ABQ1S6X3_9SPHN</name>
<dbReference type="PANTHER" id="PTHR30619">
    <property type="entry name" value="DNA INTERNALIZATION/COMPETENCE PROTEIN COMEC/REC2"/>
    <property type="match status" value="1"/>
</dbReference>
<keyword evidence="5 6" id="KW-0472">Membrane</keyword>
<dbReference type="PANTHER" id="PTHR30619:SF1">
    <property type="entry name" value="RECOMBINATION PROTEIN 2"/>
    <property type="match status" value="1"/>
</dbReference>
<dbReference type="EMBL" id="BMKL01000001">
    <property type="protein sequence ID" value="GGD92932.1"/>
    <property type="molecule type" value="Genomic_DNA"/>
</dbReference>
<comment type="caution">
    <text evidence="8">The sequence shown here is derived from an EMBL/GenBank/DDBJ whole genome shotgun (WGS) entry which is preliminary data.</text>
</comment>
<keyword evidence="4 6" id="KW-1133">Transmembrane helix</keyword>
<dbReference type="InterPro" id="IPR052159">
    <property type="entry name" value="Competence_DNA_uptake"/>
</dbReference>
<evidence type="ECO:0000259" key="7">
    <source>
        <dbReference type="Pfam" id="PF03772"/>
    </source>
</evidence>
<evidence type="ECO:0000313" key="9">
    <source>
        <dbReference type="Proteomes" id="UP000619041"/>
    </source>
</evidence>
<evidence type="ECO:0000256" key="1">
    <source>
        <dbReference type="ARBA" id="ARBA00004651"/>
    </source>
</evidence>
<feature type="transmembrane region" description="Helical" evidence="6">
    <location>
        <begin position="62"/>
        <end position="81"/>
    </location>
</feature>
<accession>A0ABQ1S6X3</accession>
<proteinExistence type="predicted"/>
<feature type="transmembrane region" description="Helical" evidence="6">
    <location>
        <begin position="34"/>
        <end position="55"/>
    </location>
</feature>
<keyword evidence="9" id="KW-1185">Reference proteome</keyword>
<feature type="transmembrane region" description="Helical" evidence="6">
    <location>
        <begin position="93"/>
        <end position="110"/>
    </location>
</feature>
<gene>
    <name evidence="8" type="ORF">GCM10011515_10840</name>
</gene>
<dbReference type="Proteomes" id="UP000619041">
    <property type="component" value="Unassembled WGS sequence"/>
</dbReference>
<reference evidence="9" key="1">
    <citation type="journal article" date="2019" name="Int. J. Syst. Evol. Microbiol.">
        <title>The Global Catalogue of Microorganisms (GCM) 10K type strain sequencing project: providing services to taxonomists for standard genome sequencing and annotation.</title>
        <authorList>
            <consortium name="The Broad Institute Genomics Platform"/>
            <consortium name="The Broad Institute Genome Sequencing Center for Infectious Disease"/>
            <person name="Wu L."/>
            <person name="Ma J."/>
        </authorList>
    </citation>
    <scope>NUCLEOTIDE SEQUENCE [LARGE SCALE GENOMIC DNA]</scope>
    <source>
        <strain evidence="9">CGMCC 1.15959</strain>
    </source>
</reference>
<dbReference type="InterPro" id="IPR004477">
    <property type="entry name" value="ComEC_N"/>
</dbReference>
<dbReference type="Pfam" id="PF03772">
    <property type="entry name" value="Competence"/>
    <property type="match status" value="1"/>
</dbReference>
<evidence type="ECO:0000256" key="4">
    <source>
        <dbReference type="ARBA" id="ARBA00022989"/>
    </source>
</evidence>
<sequence length="309" mass="33372">MLLLTGLTIELALMPVVLFHFHRAGFYGALANVVAIPLVTFISMPLIALSLALDLMGLGAPAWWLVGQSLDLLLTIAHFTSGQPGAVKLMPQMDGWAFASFTAGGLWLALWQGSVRLWGLLPVAVGALALAATPAPDILISGDGTHVGVRVRGEQLLMLRESRSDYARDNLRELAGVDGETIAMERWHGASCSRDFCTLGMQRGERRWRILMARSRSRIEERALAAACDQADIVIADRWLPRSCTPGWLKADRRLLAESGGLALYLADAGVTKVAEGRSGHPWWVARGNQRRKAVSCTAAASPQACPAL</sequence>
<evidence type="ECO:0000256" key="2">
    <source>
        <dbReference type="ARBA" id="ARBA00022475"/>
    </source>
</evidence>
<evidence type="ECO:0000256" key="6">
    <source>
        <dbReference type="SAM" id="Phobius"/>
    </source>
</evidence>
<keyword evidence="2" id="KW-1003">Cell membrane</keyword>
<comment type="subcellular location">
    <subcellularLocation>
        <location evidence="1">Cell membrane</location>
        <topology evidence="1">Multi-pass membrane protein</topology>
    </subcellularLocation>
</comment>
<feature type="domain" description="ComEC/Rec2-related protein" evidence="7">
    <location>
        <begin position="7"/>
        <end position="112"/>
    </location>
</feature>
<evidence type="ECO:0000313" key="8">
    <source>
        <dbReference type="EMBL" id="GGD92932.1"/>
    </source>
</evidence>